<gene>
    <name evidence="1" type="ORF">HAX54_051297</name>
</gene>
<sequence length="52" mass="5917">DTLGIADMETLPYKEVHEVEQSLCDVKLDLRKEVRNGDGDTRSEKVGKRKLT</sequence>
<comment type="caution">
    <text evidence="1">The sequence shown here is derived from an EMBL/GenBank/DDBJ whole genome shotgun (WGS) entry which is preliminary data.</text>
</comment>
<feature type="non-terminal residue" evidence="1">
    <location>
        <position position="1"/>
    </location>
</feature>
<proteinExistence type="predicted"/>
<keyword evidence="2" id="KW-1185">Reference proteome</keyword>
<dbReference type="Proteomes" id="UP000823775">
    <property type="component" value="Unassembled WGS sequence"/>
</dbReference>
<reference evidence="1 2" key="1">
    <citation type="journal article" date="2021" name="BMC Genomics">
        <title>Datura genome reveals duplications of psychoactive alkaloid biosynthetic genes and high mutation rate following tissue culture.</title>
        <authorList>
            <person name="Rajewski A."/>
            <person name="Carter-House D."/>
            <person name="Stajich J."/>
            <person name="Litt A."/>
        </authorList>
    </citation>
    <scope>NUCLEOTIDE SEQUENCE [LARGE SCALE GENOMIC DNA]</scope>
    <source>
        <strain evidence="1">AR-01</strain>
    </source>
</reference>
<protein>
    <submittedName>
        <fullName evidence="1">Uncharacterized protein</fullName>
    </submittedName>
</protein>
<organism evidence="1 2">
    <name type="scientific">Datura stramonium</name>
    <name type="common">Jimsonweed</name>
    <name type="synonym">Common thornapple</name>
    <dbReference type="NCBI Taxonomy" id="4076"/>
    <lineage>
        <taxon>Eukaryota</taxon>
        <taxon>Viridiplantae</taxon>
        <taxon>Streptophyta</taxon>
        <taxon>Embryophyta</taxon>
        <taxon>Tracheophyta</taxon>
        <taxon>Spermatophyta</taxon>
        <taxon>Magnoliopsida</taxon>
        <taxon>eudicotyledons</taxon>
        <taxon>Gunneridae</taxon>
        <taxon>Pentapetalae</taxon>
        <taxon>asterids</taxon>
        <taxon>lamiids</taxon>
        <taxon>Solanales</taxon>
        <taxon>Solanaceae</taxon>
        <taxon>Solanoideae</taxon>
        <taxon>Datureae</taxon>
        <taxon>Datura</taxon>
    </lineage>
</organism>
<evidence type="ECO:0000313" key="1">
    <source>
        <dbReference type="EMBL" id="MCE3051972.1"/>
    </source>
</evidence>
<evidence type="ECO:0000313" key="2">
    <source>
        <dbReference type="Proteomes" id="UP000823775"/>
    </source>
</evidence>
<dbReference type="EMBL" id="JACEIK010009109">
    <property type="protein sequence ID" value="MCE3051972.1"/>
    <property type="molecule type" value="Genomic_DNA"/>
</dbReference>
<accession>A0ABS8WPH0</accession>
<name>A0ABS8WPH0_DATST</name>